<evidence type="ECO:0000256" key="2">
    <source>
        <dbReference type="ARBA" id="ARBA00022553"/>
    </source>
</evidence>
<dbReference type="InterPro" id="IPR016155">
    <property type="entry name" value="Mopterin_synth/thiamin_S_b"/>
</dbReference>
<keyword evidence="2 5" id="KW-0597">Phosphoprotein</keyword>
<evidence type="ECO:0000256" key="3">
    <source>
        <dbReference type="ARBA" id="ARBA00022741"/>
    </source>
</evidence>
<dbReference type="CDD" id="cd00754">
    <property type="entry name" value="Ubl_MoaD"/>
    <property type="match status" value="1"/>
</dbReference>
<dbReference type="GO" id="GO:0006777">
    <property type="term" value="P:Mo-molybdopterin cofactor biosynthetic process"/>
    <property type="evidence" value="ECO:0007669"/>
    <property type="project" value="UniProtKB-UniRule"/>
</dbReference>
<evidence type="ECO:0000256" key="5">
    <source>
        <dbReference type="HAMAP-Rule" id="MF_03051"/>
    </source>
</evidence>
<dbReference type="GO" id="GO:1990140">
    <property type="term" value="C:molybdopterin synthase complex"/>
    <property type="evidence" value="ECO:0007669"/>
    <property type="project" value="UniProtKB-UniRule"/>
</dbReference>
<comment type="subunit">
    <text evidence="5">Heterotetramer; composed of 2 small (MOCS2A) and 2 large (MOCS2B) subunits.</text>
</comment>
<keyword evidence="1 5" id="KW-0963">Cytoplasm</keyword>
<dbReference type="AlphaFoldDB" id="A0A9P8UXG5"/>
<keyword evidence="6" id="KW-1133">Transmembrane helix</keyword>
<proteinExistence type="inferred from homology"/>
<accession>A0A9P8UXG5</accession>
<evidence type="ECO:0000313" key="7">
    <source>
        <dbReference type="EMBL" id="KAH6660326.1"/>
    </source>
</evidence>
<dbReference type="InterPro" id="IPR028887">
    <property type="entry name" value="MOCS2A_euk"/>
</dbReference>
<keyword evidence="4 5" id="KW-0501">Molybdenum cofactor biosynthesis</keyword>
<dbReference type="PANTHER" id="PTHR33359:SF1">
    <property type="entry name" value="MOLYBDOPTERIN SYNTHASE SULFUR CARRIER SUBUNIT"/>
    <property type="match status" value="1"/>
</dbReference>
<dbReference type="HAMAP" id="MF_03051">
    <property type="entry name" value="MOCS2A"/>
    <property type="match status" value="1"/>
</dbReference>
<keyword evidence="6" id="KW-0472">Membrane</keyword>
<comment type="subcellular location">
    <subcellularLocation>
        <location evidence="5">Cytoplasm</location>
    </subcellularLocation>
</comment>
<dbReference type="GO" id="GO:1990133">
    <property type="term" value="C:molybdopterin adenylyltransferase complex"/>
    <property type="evidence" value="ECO:0007669"/>
    <property type="project" value="TreeGrafter"/>
</dbReference>
<evidence type="ECO:0000256" key="4">
    <source>
        <dbReference type="ARBA" id="ARBA00023150"/>
    </source>
</evidence>
<comment type="similarity">
    <text evidence="5">Belongs to the MoaD family. MOCS2A subfamily.</text>
</comment>
<feature type="modified residue" description="Glycyl adenylate; alternate" evidence="5">
    <location>
        <position position="95"/>
    </location>
</feature>
<feature type="transmembrane region" description="Helical" evidence="6">
    <location>
        <begin position="111"/>
        <end position="133"/>
    </location>
</feature>
<dbReference type="PANTHER" id="PTHR33359">
    <property type="entry name" value="MOLYBDOPTERIN SYNTHASE SULFUR CARRIER SUBUNIT"/>
    <property type="match status" value="1"/>
</dbReference>
<gene>
    <name evidence="5" type="primary">cnxG</name>
    <name evidence="7" type="ORF">BKA67DRAFT_653515</name>
</gene>
<comment type="pathway">
    <text evidence="5">Cofactor biosynthesis; molybdopterin biosynthesis.</text>
</comment>
<dbReference type="Proteomes" id="UP000758603">
    <property type="component" value="Unassembled WGS sequence"/>
</dbReference>
<keyword evidence="3 5" id="KW-0547">Nucleotide-binding</keyword>
<dbReference type="InterPro" id="IPR044672">
    <property type="entry name" value="MOCS2A"/>
</dbReference>
<dbReference type="GO" id="GO:0030366">
    <property type="term" value="F:molybdopterin synthase activity"/>
    <property type="evidence" value="ECO:0007669"/>
    <property type="project" value="UniProtKB-UniRule"/>
</dbReference>
<dbReference type="InterPro" id="IPR012675">
    <property type="entry name" value="Beta-grasp_dom_sf"/>
</dbReference>
<comment type="function">
    <text evidence="5">Acts as a sulfur carrier required for molybdopterin biosynthesis. Component of the molybdopterin synthase complex that catalyzes the conversion of precursor Z into molybdopterin by mediating the incorporation of 2 sulfur atoms into precursor Z to generate a dithiolene group. In the complex, serves as sulfur donor by being thiocarboxylated (-COSH) at its C-terminus by UBA4. After interaction with MOCS2B, the sulfur is then transferred to precursor Z to form molybdopterin.</text>
</comment>
<dbReference type="Gene3D" id="3.10.20.30">
    <property type="match status" value="1"/>
</dbReference>
<feature type="modified residue" description="1-thioglycine; alternate" evidence="5">
    <location>
        <position position="95"/>
    </location>
</feature>
<organism evidence="7 8">
    <name type="scientific">Truncatella angustata</name>
    <dbReference type="NCBI Taxonomy" id="152316"/>
    <lineage>
        <taxon>Eukaryota</taxon>
        <taxon>Fungi</taxon>
        <taxon>Dikarya</taxon>
        <taxon>Ascomycota</taxon>
        <taxon>Pezizomycotina</taxon>
        <taxon>Sordariomycetes</taxon>
        <taxon>Xylariomycetidae</taxon>
        <taxon>Amphisphaeriales</taxon>
        <taxon>Sporocadaceae</taxon>
        <taxon>Truncatella</taxon>
    </lineage>
</organism>
<dbReference type="SUPFAM" id="SSF54285">
    <property type="entry name" value="MoaD/ThiS"/>
    <property type="match status" value="1"/>
</dbReference>
<protein>
    <recommendedName>
        <fullName evidence="5">Molybdopterin synthase sulfur carrier subunit</fullName>
    </recommendedName>
    <alternativeName>
        <fullName evidence="5">Common component for nitrate reductase and xanthine dehydrogenase protein G</fullName>
    </alternativeName>
    <alternativeName>
        <fullName evidence="5">Molybdenum cofactor synthesis protein 2 small subunit</fullName>
    </alternativeName>
    <alternativeName>
        <fullName evidence="5">Molybdenum cofactor synthesis protein 2A</fullName>
    </alternativeName>
    <alternativeName>
        <fullName evidence="5">Sulfur carrier protein MOCS2A</fullName>
        <shortName evidence="5">MOCS2A</shortName>
    </alternativeName>
</protein>
<dbReference type="InterPro" id="IPR003749">
    <property type="entry name" value="ThiS/MoaD-like"/>
</dbReference>
<reference evidence="7" key="1">
    <citation type="journal article" date="2021" name="Nat. Commun.">
        <title>Genetic determinants of endophytism in the Arabidopsis root mycobiome.</title>
        <authorList>
            <person name="Mesny F."/>
            <person name="Miyauchi S."/>
            <person name="Thiergart T."/>
            <person name="Pickel B."/>
            <person name="Atanasova L."/>
            <person name="Karlsson M."/>
            <person name="Huettel B."/>
            <person name="Barry K.W."/>
            <person name="Haridas S."/>
            <person name="Chen C."/>
            <person name="Bauer D."/>
            <person name="Andreopoulos W."/>
            <person name="Pangilinan J."/>
            <person name="LaButti K."/>
            <person name="Riley R."/>
            <person name="Lipzen A."/>
            <person name="Clum A."/>
            <person name="Drula E."/>
            <person name="Henrissat B."/>
            <person name="Kohler A."/>
            <person name="Grigoriev I.V."/>
            <person name="Martin F.M."/>
            <person name="Hacquard S."/>
        </authorList>
    </citation>
    <scope>NUCLEOTIDE SEQUENCE</scope>
    <source>
        <strain evidence="7">MPI-SDFR-AT-0073</strain>
    </source>
</reference>
<name>A0A9P8UXG5_9PEZI</name>
<comment type="caution">
    <text evidence="7">The sequence shown here is derived from an EMBL/GenBank/DDBJ whole genome shotgun (WGS) entry which is preliminary data.</text>
</comment>
<keyword evidence="6" id="KW-0812">Transmembrane</keyword>
<dbReference type="GO" id="GO:0000166">
    <property type="term" value="F:nucleotide binding"/>
    <property type="evidence" value="ECO:0007669"/>
    <property type="project" value="UniProtKB-KW"/>
</dbReference>
<dbReference type="OrthoDB" id="5595860at2759"/>
<evidence type="ECO:0000256" key="1">
    <source>
        <dbReference type="ARBA" id="ARBA00022490"/>
    </source>
</evidence>
<keyword evidence="8" id="KW-1185">Reference proteome</keyword>
<dbReference type="EMBL" id="JAGPXC010000001">
    <property type="protein sequence ID" value="KAH6660326.1"/>
    <property type="molecule type" value="Genomic_DNA"/>
</dbReference>
<dbReference type="Pfam" id="PF02597">
    <property type="entry name" value="ThiS"/>
    <property type="match status" value="1"/>
</dbReference>
<evidence type="ECO:0000313" key="8">
    <source>
        <dbReference type="Proteomes" id="UP000758603"/>
    </source>
</evidence>
<sequence length="175" mass="19154">MVPKPPLGHFNVLYFASAETFTAKNLEAFPAPLPVSKLFDTLEEKYKGIKAKVLESSLVTVNLEYVDFPTNSEDPNQVVIKEGDEVAIIPPDSSGAASLRASFSTSHLAPFFAPFVAPTILFNISCAMSLYLWSPPVLVNRTILFTTKTNMNRSERNATVPTMLTIDVSVVIVDT</sequence>
<evidence type="ECO:0000256" key="6">
    <source>
        <dbReference type="SAM" id="Phobius"/>
    </source>
</evidence>
<comment type="PTM">
    <text evidence="5">C-terminal thiocarboxylation occurs in 2 steps, it is first acyl-adenylated (-COAMP) via the hesA/moeB/thiF part of UBA4, then thiocarboxylated (-COSH) via the rhodanese domain of UBA4.</text>
</comment>